<dbReference type="AlphaFoldDB" id="A0A452RLL1"/>
<dbReference type="GeneTree" id="ENSGT00940000153954"/>
<reference evidence="2" key="3">
    <citation type="submission" date="2025-09" db="UniProtKB">
        <authorList>
            <consortium name="Ensembl"/>
        </authorList>
    </citation>
    <scope>IDENTIFICATION</scope>
</reference>
<dbReference type="Proteomes" id="UP000291022">
    <property type="component" value="Unassembled WGS sequence"/>
</dbReference>
<feature type="compositionally biased region" description="Polar residues" evidence="1">
    <location>
        <begin position="79"/>
        <end position="95"/>
    </location>
</feature>
<organism evidence="2 3">
    <name type="scientific">Ursus americanus</name>
    <name type="common">American black bear</name>
    <name type="synonym">Euarctos americanus</name>
    <dbReference type="NCBI Taxonomy" id="9643"/>
    <lineage>
        <taxon>Eukaryota</taxon>
        <taxon>Metazoa</taxon>
        <taxon>Chordata</taxon>
        <taxon>Craniata</taxon>
        <taxon>Vertebrata</taxon>
        <taxon>Euteleostomi</taxon>
        <taxon>Mammalia</taxon>
        <taxon>Eutheria</taxon>
        <taxon>Laurasiatheria</taxon>
        <taxon>Carnivora</taxon>
        <taxon>Caniformia</taxon>
        <taxon>Ursidae</taxon>
        <taxon>Ursus</taxon>
    </lineage>
</organism>
<feature type="compositionally biased region" description="Polar residues" evidence="1">
    <location>
        <begin position="102"/>
        <end position="119"/>
    </location>
</feature>
<feature type="region of interest" description="Disordered" evidence="1">
    <location>
        <begin position="79"/>
        <end position="119"/>
    </location>
</feature>
<proteinExistence type="predicted"/>
<evidence type="ECO:0000256" key="1">
    <source>
        <dbReference type="SAM" id="MobiDB-lite"/>
    </source>
</evidence>
<reference evidence="2" key="2">
    <citation type="submission" date="2025-08" db="UniProtKB">
        <authorList>
            <consortium name="Ensembl"/>
        </authorList>
    </citation>
    <scope>IDENTIFICATION</scope>
</reference>
<accession>A0A452RLL1</accession>
<name>A0A452RLL1_URSAM</name>
<dbReference type="STRING" id="9643.ENSUAMP00000020068"/>
<dbReference type="PANTHER" id="PTHR22771:SF3">
    <property type="entry name" value="CULLIN-7"/>
    <property type="match status" value="1"/>
</dbReference>
<sequence>ILAELAVPIELAQDLLLALPQRLDDSALRDLLNCHVYRKYGPEALAGQPAYPTLLEAQADSLPAPSLPSGTCAWSPSISRCSPTAGSQDMASKGTTWEAPRTSCQHNQSSRTPGWRSIS</sequence>
<protein>
    <submittedName>
        <fullName evidence="2">Uncharacterized protein</fullName>
    </submittedName>
</protein>
<reference evidence="3" key="1">
    <citation type="submission" date="2016-06" db="EMBL/GenBank/DDBJ databases">
        <title>De novo assembly and RNA-Seq shows season-dependent expression and editing in black bear kidneys.</title>
        <authorList>
            <person name="Korstanje R."/>
            <person name="Srivastava A."/>
            <person name="Sarsani V.K."/>
            <person name="Sheehan S.M."/>
            <person name="Seger R.L."/>
            <person name="Barter M.E."/>
            <person name="Lindqvist C."/>
            <person name="Brody L.C."/>
            <person name="Mullikin J.C."/>
        </authorList>
    </citation>
    <scope>NUCLEOTIDE SEQUENCE [LARGE SCALE GENOMIC DNA]</scope>
</reference>
<keyword evidence="3" id="KW-1185">Reference proteome</keyword>
<evidence type="ECO:0000313" key="3">
    <source>
        <dbReference type="Proteomes" id="UP000291022"/>
    </source>
</evidence>
<evidence type="ECO:0000313" key="2">
    <source>
        <dbReference type="Ensembl" id="ENSUAMP00000020068.1"/>
    </source>
</evidence>
<dbReference type="GO" id="GO:0005794">
    <property type="term" value="C:Golgi apparatus"/>
    <property type="evidence" value="ECO:0007669"/>
    <property type="project" value="TreeGrafter"/>
</dbReference>
<dbReference type="InterPro" id="IPR045093">
    <property type="entry name" value="Cullin"/>
</dbReference>
<dbReference type="PANTHER" id="PTHR22771">
    <property type="entry name" value="CULLIN AND GALACTOSE-BINDING DOMAIN-CONTAINING"/>
    <property type="match status" value="1"/>
</dbReference>
<dbReference type="Ensembl" id="ENSUAMT00000022445.1">
    <property type="protein sequence ID" value="ENSUAMP00000020068.1"/>
    <property type="gene ID" value="ENSUAMG00000015855.1"/>
</dbReference>